<keyword evidence="4" id="KW-1185">Reference proteome</keyword>
<reference evidence="3 4" key="1">
    <citation type="submission" date="2019-02" db="EMBL/GenBank/DDBJ databases">
        <title>Deep-cultivation of Planctomycetes and their phenomic and genomic characterization uncovers novel biology.</title>
        <authorList>
            <person name="Wiegand S."/>
            <person name="Jogler M."/>
            <person name="Boedeker C."/>
            <person name="Pinto D."/>
            <person name="Vollmers J."/>
            <person name="Rivas-Marin E."/>
            <person name="Kohn T."/>
            <person name="Peeters S.H."/>
            <person name="Heuer A."/>
            <person name="Rast P."/>
            <person name="Oberbeckmann S."/>
            <person name="Bunk B."/>
            <person name="Jeske O."/>
            <person name="Meyerdierks A."/>
            <person name="Storesund J.E."/>
            <person name="Kallscheuer N."/>
            <person name="Luecker S."/>
            <person name="Lage O.M."/>
            <person name="Pohl T."/>
            <person name="Merkel B.J."/>
            <person name="Hornburger P."/>
            <person name="Mueller R.-W."/>
            <person name="Bruemmer F."/>
            <person name="Labrenz M."/>
            <person name="Spormann A.M."/>
            <person name="Op den Camp H."/>
            <person name="Overmann J."/>
            <person name="Amann R."/>
            <person name="Jetten M.S.M."/>
            <person name="Mascher T."/>
            <person name="Medema M.H."/>
            <person name="Devos D.P."/>
            <person name="Kaster A.-K."/>
            <person name="Ovreas L."/>
            <person name="Rohde M."/>
            <person name="Galperin M.Y."/>
            <person name="Jogler C."/>
        </authorList>
    </citation>
    <scope>NUCLEOTIDE SEQUENCE [LARGE SCALE GENOMIC DNA]</scope>
    <source>
        <strain evidence="3 4">ETA_A8</strain>
    </source>
</reference>
<proteinExistence type="predicted"/>
<evidence type="ECO:0000259" key="2">
    <source>
        <dbReference type="Pfam" id="PF09537"/>
    </source>
</evidence>
<dbReference type="InterPro" id="IPR019052">
    <property type="entry name" value="DUF2383"/>
</dbReference>
<dbReference type="KEGG" id="aagg:ETAA8_26380"/>
<dbReference type="EMBL" id="CP036274">
    <property type="protein sequence ID" value="QDU27550.1"/>
    <property type="molecule type" value="Genomic_DNA"/>
</dbReference>
<dbReference type="RefSeq" id="WP_145088464.1">
    <property type="nucleotide sequence ID" value="NZ_CP036274.1"/>
</dbReference>
<sequence length="161" mass="17695">MAMSAQTLTQKSIDWLQSLIQINIDSRDGFKEASENLKEKNPSLANRFCSLAQQRDSQATELQTMVASNAEAPTESGSFSAAAHRTWMDLRTALGGGEQAVLDEAERGEDTIKAKYEEALKDMGGSEPCCDTLRRHLTAVQSSHDEVKALRDSNHRPGKAR</sequence>
<dbReference type="PIRSF" id="PIRSF029477">
    <property type="entry name" value="UCP029477"/>
    <property type="match status" value="1"/>
</dbReference>
<name>A0A517YBC3_9BACT</name>
<protein>
    <recommendedName>
        <fullName evidence="2">DUF2383 domain-containing protein</fullName>
    </recommendedName>
</protein>
<accession>A0A517YBC3</accession>
<evidence type="ECO:0000256" key="1">
    <source>
        <dbReference type="SAM" id="MobiDB-lite"/>
    </source>
</evidence>
<feature type="region of interest" description="Disordered" evidence="1">
    <location>
        <begin position="141"/>
        <end position="161"/>
    </location>
</feature>
<gene>
    <name evidence="3" type="ORF">ETAA8_26380</name>
</gene>
<dbReference type="Pfam" id="PF09537">
    <property type="entry name" value="DUF2383"/>
    <property type="match status" value="1"/>
</dbReference>
<organism evidence="3 4">
    <name type="scientific">Anatilimnocola aggregata</name>
    <dbReference type="NCBI Taxonomy" id="2528021"/>
    <lineage>
        <taxon>Bacteria</taxon>
        <taxon>Pseudomonadati</taxon>
        <taxon>Planctomycetota</taxon>
        <taxon>Planctomycetia</taxon>
        <taxon>Pirellulales</taxon>
        <taxon>Pirellulaceae</taxon>
        <taxon>Anatilimnocola</taxon>
    </lineage>
</organism>
<feature type="compositionally biased region" description="Basic and acidic residues" evidence="1">
    <location>
        <begin position="143"/>
        <end position="155"/>
    </location>
</feature>
<dbReference type="InterPro" id="IPR011971">
    <property type="entry name" value="CHP02284"/>
</dbReference>
<dbReference type="OrthoDB" id="268257at2"/>
<dbReference type="Proteomes" id="UP000315017">
    <property type="component" value="Chromosome"/>
</dbReference>
<dbReference type="Gene3D" id="1.20.1260.10">
    <property type="match status" value="1"/>
</dbReference>
<dbReference type="InterPro" id="IPR016920">
    <property type="entry name" value="UCP029477"/>
</dbReference>
<dbReference type="InterPro" id="IPR012347">
    <property type="entry name" value="Ferritin-like"/>
</dbReference>
<dbReference type="AlphaFoldDB" id="A0A517YBC3"/>
<feature type="domain" description="DUF2383" evidence="2">
    <location>
        <begin position="13"/>
        <end position="122"/>
    </location>
</feature>
<evidence type="ECO:0000313" key="3">
    <source>
        <dbReference type="EMBL" id="QDU27550.1"/>
    </source>
</evidence>
<dbReference type="NCBIfam" id="TIGR02284">
    <property type="entry name" value="PA2169 family four-helix-bundle protein"/>
    <property type="match status" value="1"/>
</dbReference>
<evidence type="ECO:0000313" key="4">
    <source>
        <dbReference type="Proteomes" id="UP000315017"/>
    </source>
</evidence>